<dbReference type="VEuPathDB" id="FungiDB:LEMA_uP104040.1"/>
<evidence type="ECO:0000313" key="1">
    <source>
        <dbReference type="EMBL" id="CBX97273.1"/>
    </source>
</evidence>
<gene>
    <name evidence="1" type="ORF">LEMA_uP104040.1</name>
</gene>
<proteinExistence type="predicted"/>
<dbReference type="InParanoid" id="E5A0X7"/>
<protein>
    <submittedName>
        <fullName evidence="1">Predicted protein</fullName>
    </submittedName>
</protein>
<dbReference type="HOGENOM" id="CLU_2794412_0_0_1"/>
<accession>E5A0X7</accession>
<dbReference type="EMBL" id="FP929131">
    <property type="protein sequence ID" value="CBX97273.1"/>
    <property type="molecule type" value="Genomic_DNA"/>
</dbReference>
<evidence type="ECO:0000313" key="2">
    <source>
        <dbReference type="Proteomes" id="UP000002668"/>
    </source>
</evidence>
<organism evidence="2">
    <name type="scientific">Leptosphaeria maculans (strain JN3 / isolate v23.1.3 / race Av1-4-5-6-7-8)</name>
    <name type="common">Blackleg fungus</name>
    <name type="synonym">Phoma lingam</name>
    <dbReference type="NCBI Taxonomy" id="985895"/>
    <lineage>
        <taxon>Eukaryota</taxon>
        <taxon>Fungi</taxon>
        <taxon>Dikarya</taxon>
        <taxon>Ascomycota</taxon>
        <taxon>Pezizomycotina</taxon>
        <taxon>Dothideomycetes</taxon>
        <taxon>Pleosporomycetidae</taxon>
        <taxon>Pleosporales</taxon>
        <taxon>Pleosporineae</taxon>
        <taxon>Leptosphaeriaceae</taxon>
        <taxon>Plenodomus</taxon>
        <taxon>Plenodomus lingam/Leptosphaeria maculans species complex</taxon>
    </lineage>
</organism>
<dbReference type="Proteomes" id="UP000002668">
    <property type="component" value="Genome"/>
</dbReference>
<reference evidence="2" key="1">
    <citation type="journal article" date="2011" name="Nat. Commun.">
        <title>Effector diversification within compartments of the Leptosphaeria maculans genome affected by Repeat-Induced Point mutations.</title>
        <authorList>
            <person name="Rouxel T."/>
            <person name="Grandaubert J."/>
            <person name="Hane J.K."/>
            <person name="Hoede C."/>
            <person name="van de Wouw A.P."/>
            <person name="Couloux A."/>
            <person name="Dominguez V."/>
            <person name="Anthouard V."/>
            <person name="Bally P."/>
            <person name="Bourras S."/>
            <person name="Cozijnsen A.J."/>
            <person name="Ciuffetti L.M."/>
            <person name="Degrave A."/>
            <person name="Dilmaghani A."/>
            <person name="Duret L."/>
            <person name="Fudal I."/>
            <person name="Goodwin S.B."/>
            <person name="Gout L."/>
            <person name="Glaser N."/>
            <person name="Linglin J."/>
            <person name="Kema G.H.J."/>
            <person name="Lapalu N."/>
            <person name="Lawrence C.B."/>
            <person name="May K."/>
            <person name="Meyer M."/>
            <person name="Ollivier B."/>
            <person name="Poulain J."/>
            <person name="Schoch C.L."/>
            <person name="Simon A."/>
            <person name="Spatafora J.W."/>
            <person name="Stachowiak A."/>
            <person name="Turgeon B.G."/>
            <person name="Tyler B.M."/>
            <person name="Vincent D."/>
            <person name="Weissenbach J."/>
            <person name="Amselem J."/>
            <person name="Quesneville H."/>
            <person name="Oliver R.P."/>
            <person name="Wincker P."/>
            <person name="Balesdent M.-H."/>
            <person name="Howlett B.J."/>
        </authorList>
    </citation>
    <scope>NUCLEOTIDE SEQUENCE [LARGE SCALE GENOMIC DNA]</scope>
    <source>
        <strain evidence="2">JN3 / isolate v23.1.3 / race Av1-4-5-6-7-8</strain>
    </source>
</reference>
<sequence length="68" mass="7445">MASGPVDPQSFYDQDRLHLIADDDGAYHNTSRTGTHGCTVDISAPLQSHTLWSDPSLLMRCGRDYPGP</sequence>
<keyword evidence="2" id="KW-1185">Reference proteome</keyword>
<name>E5A0X7_LEPMJ</name>
<dbReference type="AlphaFoldDB" id="E5A0X7"/>